<name>A0A939MJ13_9MICO</name>
<sequence length="401" mass="42936">MISTPLTLAALATSAVPGLRVVGSRAHDDEGYDAAVLVSDERELLVRVPRTTVAEVRQSGELLGLAALSRGAREELPFRVPETLGVTRAGDTRAVVSTFLPGGRIAAADLESDALLLLPIAEALAAIHRLPTALVHQSGLPARSAEEVRRNAARLVERAAETRLLPRTVHGRWLQLLGQTQLWDFDPTAVHGSFDADQVLVDEDRVVGVLGWGDFSVGDPAADLAWLLEAGPEVLDAVIARYSAGRGSGGGGDLRFRAQLHHELGVAAWLIHGVEAHDDAIVEDAVGMLDRLVDRLSRPGGAAPARRPASPGEAERILDEVPELPEDRRSETAEYEALDEDRAFSLEADFADDGHEDLEEGPPGARESRSDPGDDSADATEAYRRDAAEHATEPIDPLTDR</sequence>
<feature type="domain" description="Aminoglycoside phosphotransferase" evidence="2">
    <location>
        <begin position="31"/>
        <end position="247"/>
    </location>
</feature>
<comment type="caution">
    <text evidence="3">The sequence shown here is derived from an EMBL/GenBank/DDBJ whole genome shotgun (WGS) entry which is preliminary data.</text>
</comment>
<dbReference type="Pfam" id="PF01636">
    <property type="entry name" value="APH"/>
    <property type="match status" value="1"/>
</dbReference>
<feature type="compositionally biased region" description="Acidic residues" evidence="1">
    <location>
        <begin position="349"/>
        <end position="360"/>
    </location>
</feature>
<gene>
    <name evidence="3" type="ORF">J4H92_04175</name>
</gene>
<feature type="region of interest" description="Disordered" evidence="1">
    <location>
        <begin position="297"/>
        <end position="401"/>
    </location>
</feature>
<proteinExistence type="predicted"/>
<evidence type="ECO:0000256" key="1">
    <source>
        <dbReference type="SAM" id="MobiDB-lite"/>
    </source>
</evidence>
<protein>
    <submittedName>
        <fullName evidence="3">Phosphotransferase</fullName>
    </submittedName>
</protein>
<dbReference type="Gene3D" id="3.90.1200.10">
    <property type="match status" value="1"/>
</dbReference>
<evidence type="ECO:0000313" key="4">
    <source>
        <dbReference type="Proteomes" id="UP000664382"/>
    </source>
</evidence>
<dbReference type="Proteomes" id="UP000664382">
    <property type="component" value="Unassembled WGS sequence"/>
</dbReference>
<dbReference type="EMBL" id="JAGDYM010000004">
    <property type="protein sequence ID" value="MBO1901145.1"/>
    <property type="molecule type" value="Genomic_DNA"/>
</dbReference>
<dbReference type="AlphaFoldDB" id="A0A939MJ13"/>
<dbReference type="InterPro" id="IPR002575">
    <property type="entry name" value="Aminoglycoside_PTrfase"/>
</dbReference>
<keyword evidence="4" id="KW-1185">Reference proteome</keyword>
<accession>A0A939MJ13</accession>
<evidence type="ECO:0000259" key="2">
    <source>
        <dbReference type="Pfam" id="PF01636"/>
    </source>
</evidence>
<evidence type="ECO:0000313" key="3">
    <source>
        <dbReference type="EMBL" id="MBO1901145.1"/>
    </source>
</evidence>
<dbReference type="SUPFAM" id="SSF56112">
    <property type="entry name" value="Protein kinase-like (PK-like)"/>
    <property type="match status" value="1"/>
</dbReference>
<organism evidence="3 4">
    <name type="scientific">Leucobacter weissii</name>
    <dbReference type="NCBI Taxonomy" id="1983706"/>
    <lineage>
        <taxon>Bacteria</taxon>
        <taxon>Bacillati</taxon>
        <taxon>Actinomycetota</taxon>
        <taxon>Actinomycetes</taxon>
        <taxon>Micrococcales</taxon>
        <taxon>Microbacteriaceae</taxon>
        <taxon>Leucobacter</taxon>
    </lineage>
</organism>
<dbReference type="InterPro" id="IPR011009">
    <property type="entry name" value="Kinase-like_dom_sf"/>
</dbReference>
<feature type="compositionally biased region" description="Basic and acidic residues" evidence="1">
    <location>
        <begin position="381"/>
        <end position="401"/>
    </location>
</feature>
<feature type="compositionally biased region" description="Low complexity" evidence="1">
    <location>
        <begin position="298"/>
        <end position="312"/>
    </location>
</feature>
<feature type="compositionally biased region" description="Basic and acidic residues" evidence="1">
    <location>
        <begin position="313"/>
        <end position="332"/>
    </location>
</feature>
<dbReference type="RefSeq" id="WP_208096379.1">
    <property type="nucleotide sequence ID" value="NZ_JAGDYM010000004.1"/>
</dbReference>
<reference evidence="3" key="1">
    <citation type="submission" date="2021-03" db="EMBL/GenBank/DDBJ databases">
        <title>Leucobacter chromiisoli sp. nov., isolated from chromium-containing soil of chemical plant.</title>
        <authorList>
            <person name="Xu Z."/>
        </authorList>
    </citation>
    <scope>NUCLEOTIDE SEQUENCE</scope>
    <source>
        <strain evidence="3">S27</strain>
    </source>
</reference>